<name>A0ABQ3K9A4_9DEIO</name>
<reference evidence="3" key="1">
    <citation type="journal article" date="2019" name="Int. J. Syst. Evol. Microbiol.">
        <title>The Global Catalogue of Microorganisms (GCM) 10K type strain sequencing project: providing services to taxonomists for standard genome sequencing and annotation.</title>
        <authorList>
            <consortium name="The Broad Institute Genomics Platform"/>
            <consortium name="The Broad Institute Genome Sequencing Center for Infectious Disease"/>
            <person name="Wu L."/>
            <person name="Ma J."/>
        </authorList>
    </citation>
    <scope>NUCLEOTIDE SEQUENCE [LARGE SCALE GENOMIC DNA]</scope>
    <source>
        <strain evidence="3">CGMCC 1.18439</strain>
    </source>
</reference>
<evidence type="ECO:0000313" key="2">
    <source>
        <dbReference type="EMBL" id="GHG07818.1"/>
    </source>
</evidence>
<protein>
    <submittedName>
        <fullName evidence="2">Uncharacterized protein</fullName>
    </submittedName>
</protein>
<evidence type="ECO:0000256" key="1">
    <source>
        <dbReference type="SAM" id="Phobius"/>
    </source>
</evidence>
<proteinExistence type="predicted"/>
<feature type="transmembrane region" description="Helical" evidence="1">
    <location>
        <begin position="36"/>
        <end position="58"/>
    </location>
</feature>
<keyword evidence="3" id="KW-1185">Reference proteome</keyword>
<feature type="transmembrane region" description="Helical" evidence="1">
    <location>
        <begin position="183"/>
        <end position="205"/>
    </location>
</feature>
<dbReference type="EMBL" id="BNAL01000029">
    <property type="protein sequence ID" value="GHG07818.1"/>
    <property type="molecule type" value="Genomic_DNA"/>
</dbReference>
<keyword evidence="1" id="KW-0472">Membrane</keyword>
<keyword evidence="1" id="KW-0812">Transmembrane</keyword>
<evidence type="ECO:0000313" key="3">
    <source>
        <dbReference type="Proteomes" id="UP000632154"/>
    </source>
</evidence>
<dbReference type="Proteomes" id="UP000632154">
    <property type="component" value="Unassembled WGS sequence"/>
</dbReference>
<comment type="caution">
    <text evidence="2">The sequence shown here is derived from an EMBL/GenBank/DDBJ whole genome shotgun (WGS) entry which is preliminary data.</text>
</comment>
<organism evidence="2 3">
    <name type="scientific">Deinococcus piscis</name>
    <dbReference type="NCBI Taxonomy" id="394230"/>
    <lineage>
        <taxon>Bacteria</taxon>
        <taxon>Thermotogati</taxon>
        <taxon>Deinococcota</taxon>
        <taxon>Deinococci</taxon>
        <taxon>Deinococcales</taxon>
        <taxon>Deinococcaceae</taxon>
        <taxon>Deinococcus</taxon>
    </lineage>
</organism>
<gene>
    <name evidence="2" type="ORF">GCM10017783_20510</name>
</gene>
<accession>A0ABQ3K9A4</accession>
<keyword evidence="1" id="KW-1133">Transmembrane helix</keyword>
<sequence length="223" mass="24339">MGDDLLSAFLFVVRRPFTMLPMTQTRSRPPAGFWRLVRLLGGLGTGLAALLTLGTWGLTLTLLPVLSTWLSQAEAGLSTVNTNLTQLMASLEPLDILARPETLAAVRSVGDLADRAQEAPLIGAFLTQNGVTEQALREFQTVTDNWVTLLESRPSVPELRSQQAEVQTWLQRTQTAQRWLSPAAWLLNLGALLLGAWFLAGQWALMRLAGERLAALRAQGEPG</sequence>